<feature type="signal peptide" evidence="4">
    <location>
        <begin position="1"/>
        <end position="22"/>
    </location>
</feature>
<dbReference type="GO" id="GO:0008252">
    <property type="term" value="F:nucleotidase activity"/>
    <property type="evidence" value="ECO:0007669"/>
    <property type="project" value="InterPro"/>
</dbReference>
<evidence type="ECO:0000256" key="2">
    <source>
        <dbReference type="ARBA" id="ARBA00022723"/>
    </source>
</evidence>
<dbReference type="Gene3D" id="3.40.1210.10">
    <property type="entry name" value="Survival protein SurE-like phosphatase/nucleotidase"/>
    <property type="match status" value="1"/>
</dbReference>
<dbReference type="InterPro" id="IPR030048">
    <property type="entry name" value="SurE"/>
</dbReference>
<dbReference type="GO" id="GO:0046872">
    <property type="term" value="F:metal ion binding"/>
    <property type="evidence" value="ECO:0007669"/>
    <property type="project" value="UniProtKB-KW"/>
</dbReference>
<evidence type="ECO:0000256" key="4">
    <source>
        <dbReference type="SAM" id="SignalP"/>
    </source>
</evidence>
<organism evidence="6 7">
    <name type="scientific">Gymnopus androsaceus JB14</name>
    <dbReference type="NCBI Taxonomy" id="1447944"/>
    <lineage>
        <taxon>Eukaryota</taxon>
        <taxon>Fungi</taxon>
        <taxon>Dikarya</taxon>
        <taxon>Basidiomycota</taxon>
        <taxon>Agaricomycotina</taxon>
        <taxon>Agaricomycetes</taxon>
        <taxon>Agaricomycetidae</taxon>
        <taxon>Agaricales</taxon>
        <taxon>Marasmiineae</taxon>
        <taxon>Omphalotaceae</taxon>
        <taxon>Gymnopus</taxon>
    </lineage>
</organism>
<name>A0A6A4HU98_9AGAR</name>
<dbReference type="Proteomes" id="UP000799118">
    <property type="component" value="Unassembled WGS sequence"/>
</dbReference>
<evidence type="ECO:0000259" key="5">
    <source>
        <dbReference type="Pfam" id="PF01975"/>
    </source>
</evidence>
<protein>
    <submittedName>
        <fullName evidence="6">Sure-like protein</fullName>
    </submittedName>
</protein>
<accession>A0A6A4HU98</accession>
<evidence type="ECO:0000256" key="1">
    <source>
        <dbReference type="ARBA" id="ARBA00011062"/>
    </source>
</evidence>
<feature type="domain" description="Survival protein SurE-like phosphatase/nucleotidase" evidence="5">
    <location>
        <begin position="25"/>
        <end position="232"/>
    </location>
</feature>
<reference evidence="6" key="1">
    <citation type="journal article" date="2019" name="Environ. Microbiol.">
        <title>Fungal ecological strategies reflected in gene transcription - a case study of two litter decomposers.</title>
        <authorList>
            <person name="Barbi F."/>
            <person name="Kohler A."/>
            <person name="Barry K."/>
            <person name="Baskaran P."/>
            <person name="Daum C."/>
            <person name="Fauchery L."/>
            <person name="Ihrmark K."/>
            <person name="Kuo A."/>
            <person name="LaButti K."/>
            <person name="Lipzen A."/>
            <person name="Morin E."/>
            <person name="Grigoriev I.V."/>
            <person name="Henrissat B."/>
            <person name="Lindahl B."/>
            <person name="Martin F."/>
        </authorList>
    </citation>
    <scope>NUCLEOTIDE SEQUENCE</scope>
    <source>
        <strain evidence="6">JB14</strain>
    </source>
</reference>
<keyword evidence="4" id="KW-0732">Signal</keyword>
<dbReference type="AlphaFoldDB" id="A0A6A4HU98"/>
<dbReference type="Pfam" id="PF01975">
    <property type="entry name" value="SurE"/>
    <property type="match status" value="1"/>
</dbReference>
<proteinExistence type="inferred from homology"/>
<feature type="chain" id="PRO_5025657197" evidence="4">
    <location>
        <begin position="23"/>
        <end position="308"/>
    </location>
</feature>
<evidence type="ECO:0000256" key="3">
    <source>
        <dbReference type="ARBA" id="ARBA00022801"/>
    </source>
</evidence>
<evidence type="ECO:0000313" key="6">
    <source>
        <dbReference type="EMBL" id="KAE9400878.1"/>
    </source>
</evidence>
<sequence length="308" mass="31492">TRRCRSLILSLALLLASPFIQGQKIVIGNDDGWAVATIRAQFSALVAADYDVVLSCPAINLSGTGSLTAPPTVVIIPCEFDTCPVLSPAEGFNASDPRLNYVNSFPASAISYGIDTLAPELLGGAPDFAVSGPNVGNNLEILLGSGTVGAASAAALAGIPSAAFSGSSDSLSQVSYTTLDSDPTSTNTLASNIYAQLTVNFVDALLASPGEILPPGISLNINYPPITNCTEVSDYSFVLTRVIADSSATDVETCGSTHLPGESEVVALDGCFSSVSVFNASTLLDVDAATQETVLNRLGSFLTCAPSS</sequence>
<keyword evidence="3" id="KW-0378">Hydrolase</keyword>
<evidence type="ECO:0000313" key="7">
    <source>
        <dbReference type="Proteomes" id="UP000799118"/>
    </source>
</evidence>
<keyword evidence="2" id="KW-0479">Metal-binding</keyword>
<gene>
    <name evidence="6" type="ORF">BT96DRAFT_919175</name>
</gene>
<dbReference type="EMBL" id="ML769452">
    <property type="protein sequence ID" value="KAE9400878.1"/>
    <property type="molecule type" value="Genomic_DNA"/>
</dbReference>
<keyword evidence="7" id="KW-1185">Reference proteome</keyword>
<comment type="similarity">
    <text evidence="1">Belongs to the SurE nucleotidase family.</text>
</comment>
<dbReference type="OrthoDB" id="4018688at2759"/>
<dbReference type="SUPFAM" id="SSF64167">
    <property type="entry name" value="SurE-like"/>
    <property type="match status" value="1"/>
</dbReference>
<dbReference type="InterPro" id="IPR036523">
    <property type="entry name" value="SurE-like_sf"/>
</dbReference>
<dbReference type="PANTHER" id="PTHR30457:SF0">
    <property type="entry name" value="PHOSPHATASE, PUTATIVE (AFU_ORTHOLOGUE AFUA_4G01070)-RELATED"/>
    <property type="match status" value="1"/>
</dbReference>
<dbReference type="InterPro" id="IPR002828">
    <property type="entry name" value="SurE-like_Pase/nucleotidase"/>
</dbReference>
<feature type="non-terminal residue" evidence="6">
    <location>
        <position position="1"/>
    </location>
</feature>
<dbReference type="PANTHER" id="PTHR30457">
    <property type="entry name" value="5'-NUCLEOTIDASE SURE"/>
    <property type="match status" value="1"/>
</dbReference>